<feature type="domain" description="Helitron helicase-like" evidence="3">
    <location>
        <begin position="139"/>
        <end position="231"/>
    </location>
</feature>
<dbReference type="EC" id="5.6.2.3" evidence="1"/>
<organism evidence="4">
    <name type="scientific">Tanacetum cinerariifolium</name>
    <name type="common">Dalmatian daisy</name>
    <name type="synonym">Chrysanthemum cinerariifolium</name>
    <dbReference type="NCBI Taxonomy" id="118510"/>
    <lineage>
        <taxon>Eukaryota</taxon>
        <taxon>Viridiplantae</taxon>
        <taxon>Streptophyta</taxon>
        <taxon>Embryophyta</taxon>
        <taxon>Tracheophyta</taxon>
        <taxon>Spermatophyta</taxon>
        <taxon>Magnoliopsida</taxon>
        <taxon>eudicotyledons</taxon>
        <taxon>Gunneridae</taxon>
        <taxon>Pentapetalae</taxon>
        <taxon>asterids</taxon>
        <taxon>campanulids</taxon>
        <taxon>Asterales</taxon>
        <taxon>Asteraceae</taxon>
        <taxon>Asteroideae</taxon>
        <taxon>Anthemideae</taxon>
        <taxon>Anthemidinae</taxon>
        <taxon>Tanacetum</taxon>
    </lineage>
</organism>
<keyword evidence="1" id="KW-0227">DNA damage</keyword>
<dbReference type="GO" id="GO:0006310">
    <property type="term" value="P:DNA recombination"/>
    <property type="evidence" value="ECO:0007669"/>
    <property type="project" value="UniProtKB-KW"/>
</dbReference>
<dbReference type="EMBL" id="BKCJ010083320">
    <property type="protein sequence ID" value="GEW97983.1"/>
    <property type="molecule type" value="Genomic_DNA"/>
</dbReference>
<evidence type="ECO:0000259" key="2">
    <source>
        <dbReference type="Pfam" id="PF05970"/>
    </source>
</evidence>
<protein>
    <recommendedName>
        <fullName evidence="1">ATP-dependent DNA helicase</fullName>
        <ecNumber evidence="1">5.6.2.3</ecNumber>
    </recommendedName>
</protein>
<keyword evidence="1" id="KW-0547">Nucleotide-binding</keyword>
<keyword evidence="1" id="KW-0378">Hydrolase</keyword>
<keyword evidence="1" id="KW-0233">DNA recombination</keyword>
<dbReference type="GO" id="GO:0005524">
    <property type="term" value="F:ATP binding"/>
    <property type="evidence" value="ECO:0007669"/>
    <property type="project" value="UniProtKB-KW"/>
</dbReference>
<dbReference type="PANTHER" id="PTHR10492">
    <property type="match status" value="1"/>
</dbReference>
<comment type="catalytic activity">
    <reaction evidence="1">
        <text>ATP + H2O = ADP + phosphate + H(+)</text>
        <dbReference type="Rhea" id="RHEA:13065"/>
        <dbReference type="ChEBI" id="CHEBI:15377"/>
        <dbReference type="ChEBI" id="CHEBI:15378"/>
        <dbReference type="ChEBI" id="CHEBI:30616"/>
        <dbReference type="ChEBI" id="CHEBI:43474"/>
        <dbReference type="ChEBI" id="CHEBI:456216"/>
        <dbReference type="EC" id="5.6.2.3"/>
    </reaction>
</comment>
<evidence type="ECO:0000256" key="1">
    <source>
        <dbReference type="RuleBase" id="RU363044"/>
    </source>
</evidence>
<keyword evidence="1" id="KW-0067">ATP-binding</keyword>
<reference evidence="4" key="1">
    <citation type="journal article" date="2019" name="Sci. Rep.">
        <title>Draft genome of Tanacetum cinerariifolium, the natural source of mosquito coil.</title>
        <authorList>
            <person name="Yamashiro T."/>
            <person name="Shiraishi A."/>
            <person name="Satake H."/>
            <person name="Nakayama K."/>
        </authorList>
    </citation>
    <scope>NUCLEOTIDE SEQUENCE</scope>
</reference>
<evidence type="ECO:0000259" key="3">
    <source>
        <dbReference type="Pfam" id="PF14214"/>
    </source>
</evidence>
<comment type="similarity">
    <text evidence="1">Belongs to the helicase family.</text>
</comment>
<dbReference type="GO" id="GO:0043139">
    <property type="term" value="F:5'-3' DNA helicase activity"/>
    <property type="evidence" value="ECO:0007669"/>
    <property type="project" value="UniProtKB-EC"/>
</dbReference>
<dbReference type="Gene3D" id="3.40.50.300">
    <property type="entry name" value="P-loop containing nucleotide triphosphate hydrolases"/>
    <property type="match status" value="1"/>
</dbReference>
<evidence type="ECO:0000313" key="4">
    <source>
        <dbReference type="EMBL" id="GEW97983.1"/>
    </source>
</evidence>
<proteinExistence type="inferred from homology"/>
<name>A0A699H0W5_TANCI</name>
<comment type="caution">
    <text evidence="4">The sequence shown here is derived from an EMBL/GenBank/DDBJ whole genome shotgun (WGS) entry which is preliminary data.</text>
</comment>
<feature type="domain" description="DNA helicase Pif1-like DEAD-box helicase" evidence="2">
    <location>
        <begin position="471"/>
        <end position="529"/>
    </location>
</feature>
<dbReference type="GO" id="GO:0016787">
    <property type="term" value="F:hydrolase activity"/>
    <property type="evidence" value="ECO:0007669"/>
    <property type="project" value="UniProtKB-KW"/>
</dbReference>
<keyword evidence="1 4" id="KW-0347">Helicase</keyword>
<dbReference type="InterPro" id="IPR027417">
    <property type="entry name" value="P-loop_NTPase"/>
</dbReference>
<feature type="domain" description="Helitron helicase-like" evidence="3">
    <location>
        <begin position="971"/>
        <end position="1120"/>
    </location>
</feature>
<dbReference type="Pfam" id="PF14214">
    <property type="entry name" value="Helitron_like_N"/>
    <property type="match status" value="2"/>
</dbReference>
<accession>A0A699H0W5</accession>
<keyword evidence="1" id="KW-0234">DNA repair</keyword>
<gene>
    <name evidence="4" type="ORF">Tci_269959</name>
</gene>
<dbReference type="GO" id="GO:0006281">
    <property type="term" value="P:DNA repair"/>
    <property type="evidence" value="ECO:0007669"/>
    <property type="project" value="UniProtKB-KW"/>
</dbReference>
<dbReference type="GO" id="GO:0000723">
    <property type="term" value="P:telomere maintenance"/>
    <property type="evidence" value="ECO:0007669"/>
    <property type="project" value="InterPro"/>
</dbReference>
<feature type="non-terminal residue" evidence="4">
    <location>
        <position position="1"/>
    </location>
</feature>
<sequence>NFKSDYLNEYPFIAIFVYLCHLMKGKRMRLPLDRMRHFRGTDSGNLEEVIVQGLINFLDEHNELVSLFRTTRDKCAGQFVPDFKRRLYSVVGAWEYDLSTSKTLGGIVFQNSQDIKTDYDVIIQSRGGPPQRINKLYPSHYIDSLAICRALGNPHFFTFTCNVNWPEIKRHMQHYPDVFPDRADVAVRVFHQKVQHFCKFLKDRRLFGTVTWLLYMIEFQKRGLPHCHMLIWIDEKDKIQCAEDIDRYISAELPDPIEDPEGYKIISEMMIHGPCGPHEPTAPCMKENNCSKKFLKRYNDTTYFDKDGFKDMEPSAMCKSRIIGGLAHVHPSAGELYYLRILLCHHKGCKSYEDIKTVNRRVYLTFRAACQALGLLGDDKEWDTALMEACFSKKYNRDELAQETNDLVPKLNVDQRKTYDLIVNAVSTGQQEPIFVYGHGVASSGIASLLLPNGRTTHSRFKLPLELTDESIYRTLKDIMDSPEKLFSGKTIVLGGDLRQTLPVKKGASKLEIIASSIAESHLWNHFKASKRSRIPGQNKTPGPWSARIPMWQLFKRLWVSTAAISVSTVSLEKRIVRSYEFTREFNSLGSVGDEYSKRNSTNRGPVILDFENSIVHLPCVMGASSGFEAVNTMDSSATKTKYPTNVSCPDISFFERQTPYTLMLIVGFGNLVTVALHIDFENQAVHLSSIVGISTGFQIGNDVEMSNGKNSNPLNIDHLVSPLLGDMNSLHSNGVSRNVESRRKNMGVESHYQMSPLKYCGAKFCYGERVQRSSTYQLPNYHKYCSGGKVRLRAERHPPQYIRQLFRNRRFMDHIRAYNQMFSMTSFGARVEDFINNGRSLYVFKISGEVYHWIGSLSPNEGDPPRFLQLYIYDTQNEVANRMHHFGGTGSGNLEEVIVQGLISFLDEHNELVRLFRTTRDKCAGQFVLDFKLRLYSVVGVREYDLPTSETLGGIVFQNSRDTETDYDVIIQGGRLFQQYVVGVYCCIEQNRMDYYRTHQSDIRKDYLAGEYNAISRGDREGRFIGSKIILPMSFTGGPRYMYSHYLDALAICRALGNPQLFVTFTCNVNWPEIKRHMQHYPDVFLGDRAHVVVRVFHQKVKHFCKFLKDRRLFGTVTGCNRQPAVQILYVHLENMQVVTFRYHQPLKVVANSEASKMTTLTEWFEYNKFNTEGHHLTYLDFPKYYVWYADSKIWTPRVGFLGDDKEWDTALTEACFLSTPTELRNLFVQLLIFCDVSDPTTLWRKYWQRMFDDIPLRVSKEHHIPNLYINDPELEQRLLEDLRNRELMEERSYKRDELAQETNNLVPKLNADGRKTIALLLLPNGHTLHSRFKLPPVLTDESICKITKNMHAGHLLAKTYLIIWDESPMNDRRCFKTLDRTLKDIMDSPEKLFGGKTVVLGGDFRQTLPVKKVPEIYCIPDDNNDLSNFIYDKDTLHHPTAQELQYKAMVCPRNDTADIINTEILKMVDGNSIIYKSSDKAVPLWNDKGATELLYPIEYLNTL</sequence>
<dbReference type="InterPro" id="IPR010285">
    <property type="entry name" value="DNA_helicase_pif1-like_DEAD"/>
</dbReference>
<dbReference type="InterPro" id="IPR025476">
    <property type="entry name" value="Helitron_helicase-like"/>
</dbReference>
<dbReference type="Pfam" id="PF05970">
    <property type="entry name" value="PIF1"/>
    <property type="match status" value="2"/>
</dbReference>
<comment type="cofactor">
    <cofactor evidence="1">
        <name>Mg(2+)</name>
        <dbReference type="ChEBI" id="CHEBI:18420"/>
    </cofactor>
</comment>
<feature type="domain" description="DNA helicase Pif1-like DEAD-box helicase" evidence="2">
    <location>
        <begin position="1319"/>
        <end position="1414"/>
    </location>
</feature>
<dbReference type="PANTHER" id="PTHR10492:SF96">
    <property type="entry name" value="ATP-DEPENDENT DNA HELICASE"/>
    <property type="match status" value="1"/>
</dbReference>